<dbReference type="PANTHER" id="PTHR45913">
    <property type="entry name" value="EPM2A-INTERACTING PROTEIN 1"/>
    <property type="match status" value="1"/>
</dbReference>
<reference evidence="1 2" key="1">
    <citation type="journal article" date="2023" name="Genes (Basel)">
        <title>Chromosome-Level Genome Assembly and Circadian Gene Repertoire of the Patagonia Blennie Eleginops maclovinus-The Closest Ancestral Proxy of Antarctic Cryonotothenioids.</title>
        <authorList>
            <person name="Cheng C.C."/>
            <person name="Rivera-Colon A.G."/>
            <person name="Minhas B.F."/>
            <person name="Wilson L."/>
            <person name="Rayamajhi N."/>
            <person name="Vargas-Chacoff L."/>
            <person name="Catchen J.M."/>
        </authorList>
    </citation>
    <scope>NUCLEOTIDE SEQUENCE [LARGE SCALE GENOMIC DNA]</scope>
    <source>
        <strain evidence="1">JMC-PN-2008</strain>
    </source>
</reference>
<evidence type="ECO:0000313" key="1">
    <source>
        <dbReference type="EMBL" id="KAK5851383.1"/>
    </source>
</evidence>
<proteinExistence type="predicted"/>
<dbReference type="AlphaFoldDB" id="A0AAN8A816"/>
<accession>A0AAN8A816</accession>
<dbReference type="EMBL" id="JAUZQC010000022">
    <property type="protein sequence ID" value="KAK5851383.1"/>
    <property type="molecule type" value="Genomic_DNA"/>
</dbReference>
<gene>
    <name evidence="1" type="ORF">PBY51_002184</name>
</gene>
<dbReference type="PANTHER" id="PTHR45913:SF21">
    <property type="entry name" value="DUF4371 DOMAIN-CONTAINING PROTEIN"/>
    <property type="match status" value="1"/>
</dbReference>
<sequence>MDVVAFLVDITGHLNELSLKLQGQKNSVCDLMKTVHSFQMKLDMFKQDIHGECEHFKQMREQSQGERNISPYVGFIDKLIGKFYQRFDSFNLGHQLLLLIENPFLIREIREFSKEVTQTFKWAHPGSLHLELTDLQTDFALREHFVTTDCYFLVRDCARNYVP</sequence>
<keyword evidence="2" id="KW-1185">Reference proteome</keyword>
<protein>
    <submittedName>
        <fullName evidence="1">Uncharacterized protein</fullName>
    </submittedName>
</protein>
<dbReference type="Proteomes" id="UP001346869">
    <property type="component" value="Unassembled WGS sequence"/>
</dbReference>
<reference evidence="1 2" key="2">
    <citation type="journal article" date="2023" name="Mol. Biol. Evol.">
        <title>Genomics of Secondarily Temperate Adaptation in the Only Non-Antarctic Icefish.</title>
        <authorList>
            <person name="Rivera-Colon A.G."/>
            <person name="Rayamajhi N."/>
            <person name="Minhas B.F."/>
            <person name="Madrigal G."/>
            <person name="Bilyk K.T."/>
            <person name="Yoon V."/>
            <person name="Hune M."/>
            <person name="Gregory S."/>
            <person name="Cheng C.H.C."/>
            <person name="Catchen J.M."/>
        </authorList>
    </citation>
    <scope>NUCLEOTIDE SEQUENCE [LARGE SCALE GENOMIC DNA]</scope>
    <source>
        <strain evidence="1">JMC-PN-2008</strain>
    </source>
</reference>
<organism evidence="1 2">
    <name type="scientific">Eleginops maclovinus</name>
    <name type="common">Patagonian blennie</name>
    <name type="synonym">Eleginus maclovinus</name>
    <dbReference type="NCBI Taxonomy" id="56733"/>
    <lineage>
        <taxon>Eukaryota</taxon>
        <taxon>Metazoa</taxon>
        <taxon>Chordata</taxon>
        <taxon>Craniata</taxon>
        <taxon>Vertebrata</taxon>
        <taxon>Euteleostomi</taxon>
        <taxon>Actinopterygii</taxon>
        <taxon>Neopterygii</taxon>
        <taxon>Teleostei</taxon>
        <taxon>Neoteleostei</taxon>
        <taxon>Acanthomorphata</taxon>
        <taxon>Eupercaria</taxon>
        <taxon>Perciformes</taxon>
        <taxon>Notothenioidei</taxon>
        <taxon>Eleginopidae</taxon>
        <taxon>Eleginops</taxon>
    </lineage>
</organism>
<comment type="caution">
    <text evidence="1">The sequence shown here is derived from an EMBL/GenBank/DDBJ whole genome shotgun (WGS) entry which is preliminary data.</text>
</comment>
<evidence type="ECO:0000313" key="2">
    <source>
        <dbReference type="Proteomes" id="UP001346869"/>
    </source>
</evidence>
<name>A0AAN8A816_ELEMC</name>